<accession>A0A6C0CGS7</accession>
<evidence type="ECO:0000256" key="1">
    <source>
        <dbReference type="SAM" id="Phobius"/>
    </source>
</evidence>
<dbReference type="AlphaFoldDB" id="A0A6C0CGS7"/>
<dbReference type="EMBL" id="MN739415">
    <property type="protein sequence ID" value="QHT03641.1"/>
    <property type="molecule type" value="Genomic_DNA"/>
</dbReference>
<keyword evidence="1" id="KW-1133">Transmembrane helix</keyword>
<feature type="transmembrane region" description="Helical" evidence="1">
    <location>
        <begin position="6"/>
        <end position="27"/>
    </location>
</feature>
<organism evidence="2">
    <name type="scientific">viral metagenome</name>
    <dbReference type="NCBI Taxonomy" id="1070528"/>
    <lineage>
        <taxon>unclassified sequences</taxon>
        <taxon>metagenomes</taxon>
        <taxon>organismal metagenomes</taxon>
    </lineage>
</organism>
<keyword evidence="1" id="KW-0472">Membrane</keyword>
<reference evidence="2" key="1">
    <citation type="journal article" date="2020" name="Nature">
        <title>Giant virus diversity and host interactions through global metagenomics.</title>
        <authorList>
            <person name="Schulz F."/>
            <person name="Roux S."/>
            <person name="Paez-Espino D."/>
            <person name="Jungbluth S."/>
            <person name="Walsh D.A."/>
            <person name="Denef V.J."/>
            <person name="McMahon K.D."/>
            <person name="Konstantinidis K.T."/>
            <person name="Eloe-Fadrosh E.A."/>
            <person name="Kyrpides N.C."/>
            <person name="Woyke T."/>
        </authorList>
    </citation>
    <scope>NUCLEOTIDE SEQUENCE</scope>
    <source>
        <strain evidence="2">GVMAG-M-3300021079-18</strain>
    </source>
</reference>
<name>A0A6C0CGS7_9ZZZZ</name>
<evidence type="ECO:0000313" key="2">
    <source>
        <dbReference type="EMBL" id="QHT03641.1"/>
    </source>
</evidence>
<feature type="transmembrane region" description="Helical" evidence="1">
    <location>
        <begin position="36"/>
        <end position="53"/>
    </location>
</feature>
<sequence length="66" mass="7447">MGRDNLSYVVVGVIIWISCWNLSDLLFGKLSRSTQIKINMTIFVTGILIFLLLDRCHGNKLFGKSS</sequence>
<dbReference type="PROSITE" id="PS51257">
    <property type="entry name" value="PROKAR_LIPOPROTEIN"/>
    <property type="match status" value="1"/>
</dbReference>
<proteinExistence type="predicted"/>
<keyword evidence="1" id="KW-0812">Transmembrane</keyword>
<protein>
    <submittedName>
        <fullName evidence="2">Uncharacterized protein</fullName>
    </submittedName>
</protein>